<dbReference type="RefSeq" id="WP_053550361.1">
    <property type="nucleotide sequence ID" value="NZ_CP010802.1"/>
</dbReference>
<dbReference type="STRING" id="1603606.DSOUD_1450"/>
<dbReference type="PATRIC" id="fig|1603606.3.peg.1581"/>
<keyword evidence="1" id="KW-0732">Signal</keyword>
<organism evidence="2 3">
    <name type="scientific">Desulfuromonas soudanensis</name>
    <dbReference type="NCBI Taxonomy" id="1603606"/>
    <lineage>
        <taxon>Bacteria</taxon>
        <taxon>Pseudomonadati</taxon>
        <taxon>Thermodesulfobacteriota</taxon>
        <taxon>Desulfuromonadia</taxon>
        <taxon>Desulfuromonadales</taxon>
        <taxon>Desulfuromonadaceae</taxon>
        <taxon>Desulfuromonas</taxon>
    </lineage>
</organism>
<gene>
    <name evidence="2" type="ORF">DSOUD_1450</name>
</gene>
<dbReference type="Pfam" id="PF11306">
    <property type="entry name" value="DUF3108"/>
    <property type="match status" value="1"/>
</dbReference>
<evidence type="ECO:0000313" key="2">
    <source>
        <dbReference type="EMBL" id="ALC16229.1"/>
    </source>
</evidence>
<sequence>MRALACRLLASSLLVLGWIAPLQGEELTAHHSSLQPRPDAIELLLGEKLDYDISFLWFDRLAEAHIRFERGESPGTFRGTLVARTRGMAAWVTQDREQEYVSLMDLAPDGRLRSLVHEAHTLKGSGKDRQDRFKRYTFDHQKGQVHYQKLAEGQQVDAKTFAMGSDPPNDILTAMFNFRAGFFGPVRAGSVYRIPTFNRRGISEIVIEVLEPGEISDGRRTDFPFFPGGGLLCRVKVDPEVFETGEGALYGWFDNFGRPARGIVENVLGLGDVQGILR</sequence>
<keyword evidence="3" id="KW-1185">Reference proteome</keyword>
<protein>
    <recommendedName>
        <fullName evidence="4">DUF3108 domain-containing protein</fullName>
    </recommendedName>
</protein>
<name>A0A0M3QFH3_9BACT</name>
<reference evidence="2 3" key="1">
    <citation type="submission" date="2015-07" db="EMBL/GenBank/DDBJ databases">
        <title>Isolation and Genomic Characterization of a Novel Halophilic Metal-Reducing Deltaproteobacterium from the Deep Subsurface.</title>
        <authorList>
            <person name="Badalamenti J.P."/>
            <person name="Summers Z.M."/>
            <person name="Gralnick J.A."/>
            <person name="Bond D.R."/>
        </authorList>
    </citation>
    <scope>NUCLEOTIDE SEQUENCE [LARGE SCALE GENOMIC DNA]</scope>
    <source>
        <strain evidence="2 3">WTL</strain>
    </source>
</reference>
<dbReference type="OrthoDB" id="5387346at2"/>
<dbReference type="KEGG" id="des:DSOUD_1450"/>
<proteinExistence type="predicted"/>
<feature type="signal peptide" evidence="1">
    <location>
        <begin position="1"/>
        <end position="24"/>
    </location>
</feature>
<evidence type="ECO:0008006" key="4">
    <source>
        <dbReference type="Google" id="ProtNLM"/>
    </source>
</evidence>
<dbReference type="InterPro" id="IPR021457">
    <property type="entry name" value="DUF3108"/>
</dbReference>
<dbReference type="EMBL" id="CP010802">
    <property type="protein sequence ID" value="ALC16229.1"/>
    <property type="molecule type" value="Genomic_DNA"/>
</dbReference>
<accession>A0A0M3QFH3</accession>
<evidence type="ECO:0000313" key="3">
    <source>
        <dbReference type="Proteomes" id="UP000057158"/>
    </source>
</evidence>
<feature type="chain" id="PRO_5005787581" description="DUF3108 domain-containing protein" evidence="1">
    <location>
        <begin position="25"/>
        <end position="278"/>
    </location>
</feature>
<dbReference type="Proteomes" id="UP000057158">
    <property type="component" value="Chromosome"/>
</dbReference>
<dbReference type="AlphaFoldDB" id="A0A0M3QFH3"/>
<evidence type="ECO:0000256" key="1">
    <source>
        <dbReference type="SAM" id="SignalP"/>
    </source>
</evidence>